<evidence type="ECO:0000313" key="2">
    <source>
        <dbReference type="EMBL" id="PVY33311.1"/>
    </source>
</evidence>
<keyword evidence="3" id="KW-1185">Reference proteome</keyword>
<dbReference type="InterPro" id="IPR021361">
    <property type="entry name" value="Tad2-like_dom"/>
</dbReference>
<evidence type="ECO:0000313" key="3">
    <source>
        <dbReference type="Proteomes" id="UP000245959"/>
    </source>
</evidence>
<dbReference type="EMBL" id="QEKH01000052">
    <property type="protein sequence ID" value="PVY33311.1"/>
    <property type="molecule type" value="Genomic_DNA"/>
</dbReference>
<dbReference type="GeneID" id="78297214"/>
<evidence type="ECO:0000259" key="1">
    <source>
        <dbReference type="Pfam" id="PF11195"/>
    </source>
</evidence>
<proteinExistence type="predicted"/>
<protein>
    <submittedName>
        <fullName evidence="2">Uncharacterized protein DUF2829</fullName>
    </submittedName>
</protein>
<dbReference type="Proteomes" id="UP000245959">
    <property type="component" value="Unassembled WGS sequence"/>
</dbReference>
<dbReference type="OrthoDB" id="9806476at2"/>
<reference evidence="2 3" key="1">
    <citation type="submission" date="2018-04" db="EMBL/GenBank/DDBJ databases">
        <title>Genomic Encyclopedia of Type Strains, Phase IV (KMG-IV): sequencing the most valuable type-strain genomes for metagenomic binning, comparative biology and taxonomic classification.</title>
        <authorList>
            <person name="Goeker M."/>
        </authorList>
    </citation>
    <scope>NUCLEOTIDE SEQUENCE [LARGE SCALE GENOMIC DNA]</scope>
    <source>
        <strain evidence="2 3">DSM 14823</strain>
    </source>
</reference>
<name>A0A2U1ACN7_9BACT</name>
<gene>
    <name evidence="2" type="ORF">C8D82_1526</name>
</gene>
<organism evidence="2 3">
    <name type="scientific">Victivallis vadensis</name>
    <dbReference type="NCBI Taxonomy" id="172901"/>
    <lineage>
        <taxon>Bacteria</taxon>
        <taxon>Pseudomonadati</taxon>
        <taxon>Lentisphaerota</taxon>
        <taxon>Lentisphaeria</taxon>
        <taxon>Victivallales</taxon>
        <taxon>Victivallaceae</taxon>
        <taxon>Victivallis</taxon>
    </lineage>
</organism>
<dbReference type="Pfam" id="PF11195">
    <property type="entry name" value="Tad2-like"/>
    <property type="match status" value="1"/>
</dbReference>
<feature type="domain" description="Thoeris anti-defense 2-like" evidence="1">
    <location>
        <begin position="3"/>
        <end position="95"/>
    </location>
</feature>
<sequence>MLKFGDAIEALKAGKKVTRKGWNGKGMFLWLKPAVEIKAEWCKDEALKKLVVENGGTILGLGTICMYTHDGTGRKAILTGWLASQSDMLMEDWIILED</sequence>
<accession>A0A2U1ACN7</accession>
<comment type="caution">
    <text evidence="2">The sequence shown here is derived from an EMBL/GenBank/DDBJ whole genome shotgun (WGS) entry which is preliminary data.</text>
</comment>
<dbReference type="AlphaFoldDB" id="A0A2U1ACN7"/>
<dbReference type="RefSeq" id="WP_116885953.1">
    <property type="nucleotide sequence ID" value="NZ_CABMMC010000001.1"/>
</dbReference>